<accession>A0A7F5R6V7</accession>
<reference evidence="2" key="1">
    <citation type="submission" date="2025-08" db="UniProtKB">
        <authorList>
            <consortium name="RefSeq"/>
        </authorList>
    </citation>
    <scope>IDENTIFICATION</scope>
    <source>
        <tissue evidence="2">Entire body</tissue>
    </source>
</reference>
<dbReference type="GeneID" id="108741422"/>
<keyword evidence="1" id="KW-1185">Reference proteome</keyword>
<name>A0A7F5R6V7_AGRPL</name>
<evidence type="ECO:0000313" key="1">
    <source>
        <dbReference type="Proteomes" id="UP000192223"/>
    </source>
</evidence>
<organism evidence="1 2">
    <name type="scientific">Agrilus planipennis</name>
    <name type="common">Emerald ash borer</name>
    <name type="synonym">Agrilus marcopoli</name>
    <dbReference type="NCBI Taxonomy" id="224129"/>
    <lineage>
        <taxon>Eukaryota</taxon>
        <taxon>Metazoa</taxon>
        <taxon>Ecdysozoa</taxon>
        <taxon>Arthropoda</taxon>
        <taxon>Hexapoda</taxon>
        <taxon>Insecta</taxon>
        <taxon>Pterygota</taxon>
        <taxon>Neoptera</taxon>
        <taxon>Endopterygota</taxon>
        <taxon>Coleoptera</taxon>
        <taxon>Polyphaga</taxon>
        <taxon>Elateriformia</taxon>
        <taxon>Buprestoidea</taxon>
        <taxon>Buprestidae</taxon>
        <taxon>Agrilinae</taxon>
        <taxon>Agrilus</taxon>
    </lineage>
</organism>
<dbReference type="AlphaFoldDB" id="A0A7F5R6V7"/>
<dbReference type="RefSeq" id="XP_025831703.1">
    <property type="nucleotide sequence ID" value="XM_025975918.1"/>
</dbReference>
<proteinExistence type="predicted"/>
<dbReference type="KEGG" id="apln:108741422"/>
<protein>
    <submittedName>
        <fullName evidence="2">Uncharacterized protein LOC108741422</fullName>
    </submittedName>
</protein>
<evidence type="ECO:0000313" key="2">
    <source>
        <dbReference type="RefSeq" id="XP_025831703.1"/>
    </source>
</evidence>
<gene>
    <name evidence="2" type="primary">LOC108741422</name>
</gene>
<dbReference type="Proteomes" id="UP000192223">
    <property type="component" value="Unplaced"/>
</dbReference>
<sequence length="137" mass="15080">MKMSRMKERKLLVRGGEVRRISGQRQDWVKNIGKNGNAFYVSVSATCLALRSPATIVETFGGGNPKYLVSAGGGERKIIPRGPEVSENSMPTTSNELVAKEMGLCFKEFGYATASGVFIIPSVGREVWDEKYDFLPE</sequence>
<dbReference type="InParanoid" id="A0A7F5R6V7"/>